<name>A0A4R3KME3_9BACI</name>
<sequence>MPKSINISIEQLNPSILLMNLYLTQFITLTLAFLLYYFFYHLHPIAVIQQVVIIDMGVWPFLYGILFSLIVILIDLTLTFTVPKEWIDDGGINEKIFKSIPVWHIAIVSLIVSFSEELLFRGVIQNFLGISLTSFLFTIIHFRYLNKWVLTIETFLISLGLGFLSANVGWTSNFVAHFLIDFLLGILLQRGFLEKS</sequence>
<feature type="transmembrane region" description="Helical" evidence="1">
    <location>
        <begin position="60"/>
        <end position="83"/>
    </location>
</feature>
<keyword evidence="1" id="KW-0812">Transmembrane</keyword>
<keyword evidence="4" id="KW-1185">Reference proteome</keyword>
<gene>
    <name evidence="3" type="ORF">EDD72_102149</name>
</gene>
<evidence type="ECO:0000259" key="2">
    <source>
        <dbReference type="Pfam" id="PF02517"/>
    </source>
</evidence>
<feature type="transmembrane region" description="Helical" evidence="1">
    <location>
        <begin position="118"/>
        <end position="141"/>
    </location>
</feature>
<protein>
    <recommendedName>
        <fullName evidence="2">CAAX prenyl protease 2/Lysostaphin resistance protein A-like domain-containing protein</fullName>
    </recommendedName>
</protein>
<reference evidence="3 4" key="1">
    <citation type="submission" date="2019-03" db="EMBL/GenBank/DDBJ databases">
        <title>Genomic Encyclopedia of Type Strains, Phase IV (KMG-IV): sequencing the most valuable type-strain genomes for metagenomic binning, comparative biology and taxonomic classification.</title>
        <authorList>
            <person name="Goeker M."/>
        </authorList>
    </citation>
    <scope>NUCLEOTIDE SEQUENCE [LARGE SCALE GENOMIC DNA]</scope>
    <source>
        <strain evidence="3 4">DSM 23802</strain>
    </source>
</reference>
<dbReference type="Proteomes" id="UP000295788">
    <property type="component" value="Unassembled WGS sequence"/>
</dbReference>
<organism evidence="3 4">
    <name type="scientific">Tepidibacillus fermentans</name>
    <dbReference type="NCBI Taxonomy" id="1281767"/>
    <lineage>
        <taxon>Bacteria</taxon>
        <taxon>Bacillati</taxon>
        <taxon>Bacillota</taxon>
        <taxon>Bacilli</taxon>
        <taxon>Bacillales</taxon>
        <taxon>Bacillaceae</taxon>
        <taxon>Tepidibacillus</taxon>
    </lineage>
</organism>
<evidence type="ECO:0000313" key="3">
    <source>
        <dbReference type="EMBL" id="TCS84108.1"/>
    </source>
</evidence>
<evidence type="ECO:0000256" key="1">
    <source>
        <dbReference type="SAM" id="Phobius"/>
    </source>
</evidence>
<dbReference type="AlphaFoldDB" id="A0A4R3KME3"/>
<accession>A0A4R3KME3</accession>
<dbReference type="EMBL" id="SMAB01000002">
    <property type="protein sequence ID" value="TCS84108.1"/>
    <property type="molecule type" value="Genomic_DNA"/>
</dbReference>
<keyword evidence="1" id="KW-1133">Transmembrane helix</keyword>
<evidence type="ECO:0000313" key="4">
    <source>
        <dbReference type="Proteomes" id="UP000295788"/>
    </source>
</evidence>
<dbReference type="GO" id="GO:0004175">
    <property type="term" value="F:endopeptidase activity"/>
    <property type="evidence" value="ECO:0007669"/>
    <property type="project" value="UniProtKB-ARBA"/>
</dbReference>
<dbReference type="GO" id="GO:0080120">
    <property type="term" value="P:CAAX-box protein maturation"/>
    <property type="evidence" value="ECO:0007669"/>
    <property type="project" value="UniProtKB-ARBA"/>
</dbReference>
<dbReference type="InterPro" id="IPR003675">
    <property type="entry name" value="Rce1/LyrA-like_dom"/>
</dbReference>
<feature type="domain" description="CAAX prenyl protease 2/Lysostaphin resistance protein A-like" evidence="2">
    <location>
        <begin position="101"/>
        <end position="183"/>
    </location>
</feature>
<dbReference type="Pfam" id="PF02517">
    <property type="entry name" value="Rce1-like"/>
    <property type="match status" value="1"/>
</dbReference>
<keyword evidence="1" id="KW-0472">Membrane</keyword>
<feature type="transmembrane region" description="Helical" evidence="1">
    <location>
        <begin position="21"/>
        <end position="40"/>
    </location>
</feature>
<proteinExistence type="predicted"/>
<feature type="transmembrane region" description="Helical" evidence="1">
    <location>
        <begin position="174"/>
        <end position="193"/>
    </location>
</feature>
<feature type="transmembrane region" description="Helical" evidence="1">
    <location>
        <begin position="148"/>
        <end position="168"/>
    </location>
</feature>
<dbReference type="RefSeq" id="WP_165894926.1">
    <property type="nucleotide sequence ID" value="NZ_SMAB01000002.1"/>
</dbReference>
<comment type="caution">
    <text evidence="3">The sequence shown here is derived from an EMBL/GenBank/DDBJ whole genome shotgun (WGS) entry which is preliminary data.</text>
</comment>